<keyword evidence="3" id="KW-1185">Reference proteome</keyword>
<dbReference type="Proteomes" id="UP001603978">
    <property type="component" value="Unassembled WGS sequence"/>
</dbReference>
<dbReference type="InterPro" id="IPR051396">
    <property type="entry name" value="Bact_Antivir_Def_Nuclease"/>
</dbReference>
<organism evidence="2 3">
    <name type="scientific">Nonomuraea marmarensis</name>
    <dbReference type="NCBI Taxonomy" id="3351344"/>
    <lineage>
        <taxon>Bacteria</taxon>
        <taxon>Bacillati</taxon>
        <taxon>Actinomycetota</taxon>
        <taxon>Actinomycetes</taxon>
        <taxon>Streptosporangiales</taxon>
        <taxon>Streptosporangiaceae</taxon>
        <taxon>Nonomuraea</taxon>
    </lineage>
</organism>
<comment type="caution">
    <text evidence="2">The sequence shown here is derived from an EMBL/GenBank/DDBJ whole genome shotgun (WGS) entry which is preliminary data.</text>
</comment>
<feature type="domain" description="Endonuclease GajA/Old nuclease/RecF-like AAA" evidence="1">
    <location>
        <begin position="1"/>
        <end position="48"/>
    </location>
</feature>
<evidence type="ECO:0000259" key="1">
    <source>
        <dbReference type="Pfam" id="PF13175"/>
    </source>
</evidence>
<reference evidence="2 3" key="1">
    <citation type="submission" date="2024-10" db="EMBL/GenBank/DDBJ databases">
        <authorList>
            <person name="Topkara A.R."/>
            <person name="Saygin H."/>
        </authorList>
    </citation>
    <scope>NUCLEOTIDE SEQUENCE [LARGE SCALE GENOMIC DNA]</scope>
    <source>
        <strain evidence="2 3">M3C6</strain>
    </source>
</reference>
<evidence type="ECO:0000313" key="3">
    <source>
        <dbReference type="Proteomes" id="UP001603978"/>
    </source>
</evidence>
<dbReference type="EMBL" id="JBICRM010000011">
    <property type="protein sequence ID" value="MFG1705440.1"/>
    <property type="molecule type" value="Genomic_DNA"/>
</dbReference>
<dbReference type="PANTHER" id="PTHR43581">
    <property type="entry name" value="ATP/GTP PHOSPHATASE"/>
    <property type="match status" value="1"/>
</dbReference>
<dbReference type="SUPFAM" id="SSF52540">
    <property type="entry name" value="P-loop containing nucleoside triphosphate hydrolases"/>
    <property type="match status" value="1"/>
</dbReference>
<accession>A0ABW7ADJ8</accession>
<dbReference type="RefSeq" id="WP_393167454.1">
    <property type="nucleotide sequence ID" value="NZ_JBICRM010000011.1"/>
</dbReference>
<gene>
    <name evidence="2" type="ORF">ACFLIM_19805</name>
</gene>
<dbReference type="InterPro" id="IPR027417">
    <property type="entry name" value="P-loop_NTPase"/>
</dbReference>
<keyword evidence="2" id="KW-0255">Endonuclease</keyword>
<proteinExistence type="predicted"/>
<feature type="domain" description="Endonuclease GajA/Old nuclease/RecF-like AAA" evidence="1">
    <location>
        <begin position="253"/>
        <end position="338"/>
    </location>
</feature>
<protein>
    <submittedName>
        <fullName evidence="2">ATP-dependent endonuclease</fullName>
    </submittedName>
</protein>
<keyword evidence="2" id="KW-0378">Hydrolase</keyword>
<dbReference type="GO" id="GO:0004519">
    <property type="term" value="F:endonuclease activity"/>
    <property type="evidence" value="ECO:0007669"/>
    <property type="project" value="UniProtKB-KW"/>
</dbReference>
<dbReference type="PANTHER" id="PTHR43581:SF4">
    <property type="entry name" value="ATP_GTP PHOSPHATASE"/>
    <property type="match status" value="1"/>
</dbReference>
<keyword evidence="2" id="KW-0540">Nuclease</keyword>
<sequence length="612" mass="67246">MYISEIEVENFRSCVSVRVPLRRDITVLSGENNAGKTAIMDALRYLTEPLDGHRPTGLDNRDTFRTAAEDGLRLKARLGDISTSQAGTYIQGLLEGVSEGGTRTASWSLKYTPAPLARRRGRTLWFVGANREIGGEPEFRHAVRHVHMPALRDAVRELGEGGSTRLRVILEALLGSKDAVAEFVERIHRQLAQVTEDDALTGLRDHVVKPLGEITAGAHRQRTELLPSDSSLSSITRSLRMMLGDAAATELDPVRSSGLGYANILYIATVLTELETARESDLTVLLVEEPEAHLHPQLQTLLLRYLKRRAQESRKHEPPDPTAPAGHIQVIISTHSPVLSAAVSVEDIVVMTRHKRQGGQEWESRAVPIARLGLKAKQVRELDRYLDITKNTLLYGPRALLVEGMSEALLLPAIAELVLDPMQHEEPGERERAKEAIERFHGTTLALVDGVNFDPYLQVLITSVSGARVARRVAVITDTDLPPGGGEPKRIKDAKDLAAKHGMTEFAVFAGAPTLEPELMRTGNEELLRTAFLECASKSQHRWDRVMGDEDRPAAFTALFERDAEGTKISKPEFAHALANLLVPGCGFIVPPYLADAVRFISAPDAMEAGVK</sequence>
<dbReference type="Pfam" id="PF13175">
    <property type="entry name" value="AAA_15"/>
    <property type="match status" value="2"/>
</dbReference>
<dbReference type="Gene3D" id="3.40.50.300">
    <property type="entry name" value="P-loop containing nucleotide triphosphate hydrolases"/>
    <property type="match status" value="2"/>
</dbReference>
<evidence type="ECO:0000313" key="2">
    <source>
        <dbReference type="EMBL" id="MFG1705440.1"/>
    </source>
</evidence>
<dbReference type="InterPro" id="IPR041685">
    <property type="entry name" value="AAA_GajA/Old/RecF-like"/>
</dbReference>
<name>A0ABW7ADJ8_9ACTN</name>